<reference evidence="2 3" key="1">
    <citation type="journal article" date="2018" name="Nat. Biotechnol.">
        <title>A standardized bacterial taxonomy based on genome phylogeny substantially revises the tree of life.</title>
        <authorList>
            <person name="Parks D.H."/>
            <person name="Chuvochina M."/>
            <person name="Waite D.W."/>
            <person name="Rinke C."/>
            <person name="Skarshewski A."/>
            <person name="Chaumeil P.A."/>
            <person name="Hugenholtz P."/>
        </authorList>
    </citation>
    <scope>NUCLEOTIDE SEQUENCE [LARGE SCALE GENOMIC DNA]</scope>
    <source>
        <strain evidence="2">UBA8739</strain>
    </source>
</reference>
<sequence>MPTDHDSLREHHTLSGYTLAELRALVQDGIDGGPATPFDPESINHESPRLLKARPVEARPLKARPLKARRD</sequence>
<feature type="region of interest" description="Disordered" evidence="1">
    <location>
        <begin position="29"/>
        <end position="71"/>
    </location>
</feature>
<evidence type="ECO:0000313" key="3">
    <source>
        <dbReference type="Proteomes" id="UP000257706"/>
    </source>
</evidence>
<evidence type="ECO:0000313" key="2">
    <source>
        <dbReference type="EMBL" id="HAE49844.1"/>
    </source>
</evidence>
<protein>
    <submittedName>
        <fullName evidence="2">Uncharacterized protein</fullName>
    </submittedName>
</protein>
<proteinExistence type="predicted"/>
<gene>
    <name evidence="2" type="ORF">DCK97_20740</name>
</gene>
<dbReference type="AlphaFoldDB" id="A0A3B9IPP7"/>
<comment type="caution">
    <text evidence="2">The sequence shown here is derived from an EMBL/GenBank/DDBJ whole genome shotgun (WGS) entry which is preliminary data.</text>
</comment>
<accession>A0A3B9IPP7</accession>
<feature type="compositionally biased region" description="Basic and acidic residues" evidence="1">
    <location>
        <begin position="42"/>
        <end position="60"/>
    </location>
</feature>
<organism evidence="2 3">
    <name type="scientific">Tistrella mobilis</name>
    <dbReference type="NCBI Taxonomy" id="171437"/>
    <lineage>
        <taxon>Bacteria</taxon>
        <taxon>Pseudomonadati</taxon>
        <taxon>Pseudomonadota</taxon>
        <taxon>Alphaproteobacteria</taxon>
        <taxon>Geminicoccales</taxon>
        <taxon>Geminicoccaceae</taxon>
        <taxon>Tistrella</taxon>
    </lineage>
</organism>
<dbReference type="EMBL" id="DMAI01000340">
    <property type="protein sequence ID" value="HAE49844.1"/>
    <property type="molecule type" value="Genomic_DNA"/>
</dbReference>
<name>A0A3B9IPP7_9PROT</name>
<evidence type="ECO:0000256" key="1">
    <source>
        <dbReference type="SAM" id="MobiDB-lite"/>
    </source>
</evidence>
<dbReference type="Proteomes" id="UP000257706">
    <property type="component" value="Unassembled WGS sequence"/>
</dbReference>
<feature type="compositionally biased region" description="Basic residues" evidence="1">
    <location>
        <begin position="61"/>
        <end position="71"/>
    </location>
</feature>